<name>A0AAW0IBA3_MYOGA</name>
<gene>
    <name evidence="3" type="ORF">U0070_023194</name>
</gene>
<proteinExistence type="predicted"/>
<feature type="domain" description="PSI" evidence="2">
    <location>
        <begin position="74"/>
        <end position="113"/>
    </location>
</feature>
<feature type="domain" description="PSI" evidence="2">
    <location>
        <begin position="22"/>
        <end position="65"/>
    </location>
</feature>
<comment type="caution">
    <text evidence="3">The sequence shown here is derived from an EMBL/GenBank/DDBJ whole genome shotgun (WGS) entry which is preliminary data.</text>
</comment>
<dbReference type="InterPro" id="IPR016201">
    <property type="entry name" value="PSI"/>
</dbReference>
<evidence type="ECO:0000313" key="4">
    <source>
        <dbReference type="Proteomes" id="UP001488838"/>
    </source>
</evidence>
<dbReference type="EMBL" id="JBBHLL010000167">
    <property type="protein sequence ID" value="KAK7811713.1"/>
    <property type="molecule type" value="Genomic_DNA"/>
</dbReference>
<keyword evidence="4" id="KW-1185">Reference proteome</keyword>
<dbReference type="AlphaFoldDB" id="A0AAW0IBA3"/>
<accession>A0AAW0IBA3</accession>
<evidence type="ECO:0000256" key="1">
    <source>
        <dbReference type="ARBA" id="ARBA00023180"/>
    </source>
</evidence>
<dbReference type="Proteomes" id="UP001488838">
    <property type="component" value="Unassembled WGS sequence"/>
</dbReference>
<feature type="non-terminal residue" evidence="3">
    <location>
        <position position="127"/>
    </location>
</feature>
<protein>
    <recommendedName>
        <fullName evidence="2">PSI domain-containing protein</fullName>
    </recommendedName>
</protein>
<dbReference type="SMART" id="SM00423">
    <property type="entry name" value="PSI"/>
    <property type="match status" value="2"/>
</dbReference>
<reference evidence="3 4" key="1">
    <citation type="journal article" date="2023" name="bioRxiv">
        <title>Conserved and derived expression patterns and positive selection on dental genes reveal complex evolutionary context of ever-growing rodent molars.</title>
        <authorList>
            <person name="Calamari Z.T."/>
            <person name="Song A."/>
            <person name="Cohen E."/>
            <person name="Akter M."/>
            <person name="Roy R.D."/>
            <person name="Hallikas O."/>
            <person name="Christensen M.M."/>
            <person name="Li P."/>
            <person name="Marangoni P."/>
            <person name="Jernvall J."/>
            <person name="Klein O.D."/>
        </authorList>
    </citation>
    <scope>NUCLEOTIDE SEQUENCE [LARGE SCALE GENOMIC DNA]</scope>
    <source>
        <strain evidence="3">V071</strain>
    </source>
</reference>
<evidence type="ECO:0000259" key="2">
    <source>
        <dbReference type="SMART" id="SM00423"/>
    </source>
</evidence>
<sequence>MYIFGGFSSVLLSDILVYKPPNCRAFRDEERCRNAGPGIKCVWNKNHCESWETGNMNNILRAKCPPKTAAPDDRCHRYADCASCTANTNGCQWCDDKKCISASSNCSMVSVCGRARHRLLLLCTKGV</sequence>
<keyword evidence="1" id="KW-0325">Glycoprotein</keyword>
<organism evidence="3 4">
    <name type="scientific">Myodes glareolus</name>
    <name type="common">Bank vole</name>
    <name type="synonym">Clethrionomys glareolus</name>
    <dbReference type="NCBI Taxonomy" id="447135"/>
    <lineage>
        <taxon>Eukaryota</taxon>
        <taxon>Metazoa</taxon>
        <taxon>Chordata</taxon>
        <taxon>Craniata</taxon>
        <taxon>Vertebrata</taxon>
        <taxon>Euteleostomi</taxon>
        <taxon>Mammalia</taxon>
        <taxon>Eutheria</taxon>
        <taxon>Euarchontoglires</taxon>
        <taxon>Glires</taxon>
        <taxon>Rodentia</taxon>
        <taxon>Myomorpha</taxon>
        <taxon>Muroidea</taxon>
        <taxon>Cricetidae</taxon>
        <taxon>Arvicolinae</taxon>
        <taxon>Myodes</taxon>
    </lineage>
</organism>
<evidence type="ECO:0000313" key="3">
    <source>
        <dbReference type="EMBL" id="KAK7811713.1"/>
    </source>
</evidence>